<reference evidence="2" key="1">
    <citation type="journal article" date="2006" name="PLoS Biol.">
        <title>Macronuclear genome sequence of the ciliate Tetrahymena thermophila, a model eukaryote.</title>
        <authorList>
            <person name="Eisen J.A."/>
            <person name="Coyne R.S."/>
            <person name="Wu M."/>
            <person name="Wu D."/>
            <person name="Thiagarajan M."/>
            <person name="Wortman J.R."/>
            <person name="Badger J.H."/>
            <person name="Ren Q."/>
            <person name="Amedeo P."/>
            <person name="Jones K.M."/>
            <person name="Tallon L.J."/>
            <person name="Delcher A.L."/>
            <person name="Salzberg S.L."/>
            <person name="Silva J.C."/>
            <person name="Haas B.J."/>
            <person name="Majoros W.H."/>
            <person name="Farzad M."/>
            <person name="Carlton J.M."/>
            <person name="Smith R.K. Jr."/>
            <person name="Garg J."/>
            <person name="Pearlman R.E."/>
            <person name="Karrer K.M."/>
            <person name="Sun L."/>
            <person name="Manning G."/>
            <person name="Elde N.C."/>
            <person name="Turkewitz A.P."/>
            <person name="Asai D.J."/>
            <person name="Wilkes D.E."/>
            <person name="Wang Y."/>
            <person name="Cai H."/>
            <person name="Collins K."/>
            <person name="Stewart B.A."/>
            <person name="Lee S.R."/>
            <person name="Wilamowska K."/>
            <person name="Weinberg Z."/>
            <person name="Ruzzo W.L."/>
            <person name="Wloga D."/>
            <person name="Gaertig J."/>
            <person name="Frankel J."/>
            <person name="Tsao C.-C."/>
            <person name="Gorovsky M.A."/>
            <person name="Keeling P.J."/>
            <person name="Waller R.F."/>
            <person name="Patron N.J."/>
            <person name="Cherry J.M."/>
            <person name="Stover N.A."/>
            <person name="Krieger C.J."/>
            <person name="del Toro C."/>
            <person name="Ryder H.F."/>
            <person name="Williamson S.C."/>
            <person name="Barbeau R.A."/>
            <person name="Hamilton E.P."/>
            <person name="Orias E."/>
        </authorList>
    </citation>
    <scope>NUCLEOTIDE SEQUENCE [LARGE SCALE GENOMIC DNA]</scope>
    <source>
        <strain evidence="2">SB210</strain>
    </source>
</reference>
<dbReference type="AlphaFoldDB" id="I7M8K8"/>
<organism evidence="1 2">
    <name type="scientific">Tetrahymena thermophila (strain SB210)</name>
    <dbReference type="NCBI Taxonomy" id="312017"/>
    <lineage>
        <taxon>Eukaryota</taxon>
        <taxon>Sar</taxon>
        <taxon>Alveolata</taxon>
        <taxon>Ciliophora</taxon>
        <taxon>Intramacronucleata</taxon>
        <taxon>Oligohymenophorea</taxon>
        <taxon>Hymenostomatida</taxon>
        <taxon>Tetrahymenina</taxon>
        <taxon>Tetrahymenidae</taxon>
        <taxon>Tetrahymena</taxon>
    </lineage>
</organism>
<proteinExistence type="predicted"/>
<accession>I7M8K8</accession>
<name>I7M8K8_TETTS</name>
<gene>
    <name evidence="1" type="ORF">TTHERM_00288000</name>
</gene>
<dbReference type="RefSeq" id="XP_001018616.1">
    <property type="nucleotide sequence ID" value="XM_001018616.1"/>
</dbReference>
<protein>
    <submittedName>
        <fullName evidence="1">Uncharacterized protein</fullName>
    </submittedName>
</protein>
<keyword evidence="2" id="KW-1185">Reference proteome</keyword>
<evidence type="ECO:0000313" key="2">
    <source>
        <dbReference type="Proteomes" id="UP000009168"/>
    </source>
</evidence>
<dbReference type="GeneID" id="7834509"/>
<dbReference type="InParanoid" id="I7M8K8"/>
<dbReference type="EMBL" id="GG662651">
    <property type="protein sequence ID" value="EAR98371.1"/>
    <property type="molecule type" value="Genomic_DNA"/>
</dbReference>
<dbReference type="HOGENOM" id="CLU_1417774_0_0_1"/>
<sequence>MGNSQSGYKCKPYKTIQEITQEMNFALSQSSTIVKQFLQERENFRKQFNENILEPHFECTQKDLVLINNYYTDNNKSFLIKKMGKIILKQYIDLIDKTILECIQILDLAYKVIEKISISKTLINSDIQIKIEVQNQTENLSQNISNLELFLFQYIDYQQITRNQYKNRQCIQDNHKEVLISYQSSINTFQSS</sequence>
<dbReference type="KEGG" id="tet:TTHERM_00288000"/>
<evidence type="ECO:0000313" key="1">
    <source>
        <dbReference type="EMBL" id="EAR98371.1"/>
    </source>
</evidence>
<dbReference type="Proteomes" id="UP000009168">
    <property type="component" value="Unassembled WGS sequence"/>
</dbReference>